<evidence type="ECO:0000313" key="3">
    <source>
        <dbReference type="Proteomes" id="UP000198211"/>
    </source>
</evidence>
<reference evidence="3" key="1">
    <citation type="submission" date="2017-03" db="EMBL/GenBank/DDBJ databases">
        <title>Phytopthora megakarya and P. palmivora, two closely related causual agents of cacao black pod achieved similar genome size and gene model numbers by different mechanisms.</title>
        <authorList>
            <person name="Ali S."/>
            <person name="Shao J."/>
            <person name="Larry D.J."/>
            <person name="Kronmiller B."/>
            <person name="Shen D."/>
            <person name="Strem M.D."/>
            <person name="Melnick R.L."/>
            <person name="Guiltinan M.J."/>
            <person name="Tyler B.M."/>
            <person name="Meinhardt L.W."/>
            <person name="Bailey B.A."/>
        </authorList>
    </citation>
    <scope>NUCLEOTIDE SEQUENCE [LARGE SCALE GENOMIC DNA]</scope>
    <source>
        <strain evidence="3">zdho120</strain>
    </source>
</reference>
<dbReference type="EMBL" id="NBNE01003338">
    <property type="protein sequence ID" value="OWZ07943.1"/>
    <property type="molecule type" value="Genomic_DNA"/>
</dbReference>
<dbReference type="GO" id="GO:0031151">
    <property type="term" value="F:histone H3K79 methyltransferase activity"/>
    <property type="evidence" value="ECO:0007669"/>
    <property type="project" value="InterPro"/>
</dbReference>
<gene>
    <name evidence="2" type="ORF">PHMEG_00019594</name>
</gene>
<evidence type="ECO:0000313" key="2">
    <source>
        <dbReference type="EMBL" id="OWZ07943.1"/>
    </source>
</evidence>
<dbReference type="OrthoDB" id="443402at2759"/>
<dbReference type="Proteomes" id="UP000198211">
    <property type="component" value="Unassembled WGS sequence"/>
</dbReference>
<comment type="caution">
    <text evidence="2">The sequence shown here is derived from an EMBL/GenBank/DDBJ whole genome shotgun (WGS) entry which is preliminary data.</text>
</comment>
<protein>
    <submittedName>
        <fullName evidence="2">Histone methylation protein</fullName>
    </submittedName>
</protein>
<dbReference type="InterPro" id="IPR025789">
    <property type="entry name" value="DOT1_dom"/>
</dbReference>
<sequence length="96" mass="10601">MVLDQINVTASDTFGRLRCGVSNVIVQVAVETAARTCIGIDVRIELISAAYSAIYSHTQEYPGFLKVSVFQHTVTSNSIGHCHHHLGQQCYHWLSV</sequence>
<dbReference type="Gene3D" id="3.40.50.150">
    <property type="entry name" value="Vaccinia Virus protein VP39"/>
    <property type="match status" value="1"/>
</dbReference>
<name>A0A225VR87_9STRA</name>
<organism evidence="2 3">
    <name type="scientific">Phytophthora megakarya</name>
    <dbReference type="NCBI Taxonomy" id="4795"/>
    <lineage>
        <taxon>Eukaryota</taxon>
        <taxon>Sar</taxon>
        <taxon>Stramenopiles</taxon>
        <taxon>Oomycota</taxon>
        <taxon>Peronosporomycetes</taxon>
        <taxon>Peronosporales</taxon>
        <taxon>Peronosporaceae</taxon>
        <taxon>Phytophthora</taxon>
    </lineage>
</organism>
<dbReference type="AlphaFoldDB" id="A0A225VR87"/>
<evidence type="ECO:0000259" key="1">
    <source>
        <dbReference type="Pfam" id="PF08123"/>
    </source>
</evidence>
<accession>A0A225VR87</accession>
<feature type="domain" description="DOT1" evidence="1">
    <location>
        <begin position="2"/>
        <end position="45"/>
    </location>
</feature>
<dbReference type="InterPro" id="IPR029063">
    <property type="entry name" value="SAM-dependent_MTases_sf"/>
</dbReference>
<keyword evidence="3" id="KW-1185">Reference proteome</keyword>
<dbReference type="Pfam" id="PF08123">
    <property type="entry name" value="DOT1"/>
    <property type="match status" value="1"/>
</dbReference>
<proteinExistence type="predicted"/>